<keyword evidence="3" id="KW-1185">Reference proteome</keyword>
<dbReference type="GeneTree" id="ENSGT00390000014556"/>
<dbReference type="AlphaFoldDB" id="A0A8C8XNH9"/>
<feature type="region of interest" description="Disordered" evidence="1">
    <location>
        <begin position="1"/>
        <end position="25"/>
    </location>
</feature>
<dbReference type="OMA" id="TERKSMW"/>
<accession>A0A8C8XNH9</accession>
<dbReference type="PANTHER" id="PTHR35679:SF1">
    <property type="entry name" value="RIKEN CDNA 4933402J07 GENE"/>
    <property type="match status" value="1"/>
</dbReference>
<dbReference type="Proteomes" id="UP000694399">
    <property type="component" value="Chromosome E3"/>
</dbReference>
<gene>
    <name evidence="2" type="primary">C16orf78</name>
</gene>
<proteinExistence type="predicted"/>
<dbReference type="PANTHER" id="PTHR35679">
    <property type="entry name" value="RIKEN CDNA 4933402J07 GENE"/>
    <property type="match status" value="1"/>
</dbReference>
<name>A0A8C8XNH9_PANLE</name>
<evidence type="ECO:0000256" key="1">
    <source>
        <dbReference type="SAM" id="MobiDB-lite"/>
    </source>
</evidence>
<evidence type="ECO:0000313" key="2">
    <source>
        <dbReference type="Ensembl" id="ENSPLOP00000020163.1"/>
    </source>
</evidence>
<evidence type="ECO:0000313" key="3">
    <source>
        <dbReference type="Proteomes" id="UP000694399"/>
    </source>
</evidence>
<dbReference type="Ensembl" id="ENSPLOT00000022285.1">
    <property type="protein sequence ID" value="ENSPLOP00000020163.1"/>
    <property type="gene ID" value="ENSPLOG00000014751.1"/>
</dbReference>
<protein>
    <submittedName>
        <fullName evidence="2">Chromosome 16 open reading frame 78</fullName>
    </submittedName>
</protein>
<dbReference type="Pfam" id="PF15472">
    <property type="entry name" value="DUF4638"/>
    <property type="match status" value="2"/>
</dbReference>
<dbReference type="InterPro" id="IPR029171">
    <property type="entry name" value="DUF4638"/>
</dbReference>
<organism evidence="2 3">
    <name type="scientific">Panthera leo</name>
    <name type="common">Lion</name>
    <dbReference type="NCBI Taxonomy" id="9689"/>
    <lineage>
        <taxon>Eukaryota</taxon>
        <taxon>Metazoa</taxon>
        <taxon>Chordata</taxon>
        <taxon>Craniata</taxon>
        <taxon>Vertebrata</taxon>
        <taxon>Euteleostomi</taxon>
        <taxon>Mammalia</taxon>
        <taxon>Eutheria</taxon>
        <taxon>Laurasiatheria</taxon>
        <taxon>Carnivora</taxon>
        <taxon>Feliformia</taxon>
        <taxon>Felidae</taxon>
        <taxon>Pantherinae</taxon>
        <taxon>Panthera</taxon>
    </lineage>
</organism>
<reference evidence="2" key="3">
    <citation type="submission" date="2025-09" db="UniProtKB">
        <authorList>
            <consortium name="Ensembl"/>
        </authorList>
    </citation>
    <scope>IDENTIFICATION</scope>
</reference>
<reference evidence="2" key="2">
    <citation type="submission" date="2025-08" db="UniProtKB">
        <authorList>
            <consortium name="Ensembl"/>
        </authorList>
    </citation>
    <scope>IDENTIFICATION</scope>
</reference>
<sequence length="247" mass="28500">MTEPSEYLKDSMPTERKSMWRTSEERRMSDLTRVLEWLQRRQGKKKQTFQVVEEATPSPVPCGVTCLPLPSKTPEQGIKKDKDHVMYQKLKGKRLSLFPGSYSRDNPKKSGKGKLDIKDAIVLESTQRSMPYHRQSIIDPMLQDPLFSTRRSTLLRDWVVGRMPEVSYERKLKSLMEKGAEPKVETVRMLKPEEVLSCRYLRLSKNNIRTLLKLCKDAGMNVDIHPHMVEGEIDAKKVFAQIPSVAL</sequence>
<reference evidence="2" key="1">
    <citation type="journal article" date="2019" name="bioRxiv">
        <title>Long live the king: chromosome-level assembly of the lion (Panthera leo) using linked-read, Hi-C, and long read data.</title>
        <authorList>
            <person name="Armstrong E.E."/>
            <person name="Taylor R.W."/>
            <person name="Miller D.E."/>
            <person name="Kaelin C."/>
            <person name="Barsh G."/>
            <person name="Hadly E.A."/>
            <person name="Petrov D."/>
        </authorList>
    </citation>
    <scope>NUCLEOTIDE SEQUENCE [LARGE SCALE GENOMIC DNA]</scope>
</reference>